<name>Q7M1A7_CAMFE</name>
<reference evidence="1" key="1">
    <citation type="journal article" date="1990" name="J. Bacteriol.">
        <title>Antigenic differences among Campylobacter fetus S-layer proteins.</title>
        <authorList>
            <person name="Dubreuil J.D."/>
            <person name="Kostrzynska M."/>
            <person name="Austin J.W."/>
            <person name="Trust T.J."/>
        </authorList>
    </citation>
    <scope>PROTEIN SEQUENCE</scope>
</reference>
<dbReference type="PIR" id="B36717">
    <property type="entry name" value="B36717"/>
</dbReference>
<proteinExistence type="evidence at protein level"/>
<protein>
    <submittedName>
        <fullName evidence="1">S-layer protein</fullName>
    </submittedName>
</protein>
<feature type="non-terminal residue" evidence="1">
    <location>
        <position position="42"/>
    </location>
</feature>
<dbReference type="AlphaFoldDB" id="Q7M1A7"/>
<sequence length="42" mass="4596">MISKSEVSELFIVLFGRPKESIDEAGLNKIALTTKNDTITGE</sequence>
<keyword id="KW-0903">Direct protein sequencing</keyword>
<organism evidence="1">
    <name type="scientific">Campylobacter fetus</name>
    <dbReference type="NCBI Taxonomy" id="196"/>
    <lineage>
        <taxon>Bacteria</taxon>
        <taxon>Pseudomonadati</taxon>
        <taxon>Campylobacterota</taxon>
        <taxon>Epsilonproteobacteria</taxon>
        <taxon>Campylobacterales</taxon>
        <taxon>Campylobacteraceae</taxon>
        <taxon>Campylobacter</taxon>
    </lineage>
</organism>
<evidence type="ECO:0000313" key="1">
    <source>
        <dbReference type="PIR" id="B36717"/>
    </source>
</evidence>
<accession>Q7M1A7</accession>